<feature type="compositionally biased region" description="Polar residues" evidence="4">
    <location>
        <begin position="1080"/>
        <end position="1102"/>
    </location>
</feature>
<dbReference type="GO" id="GO:0030335">
    <property type="term" value="P:positive regulation of cell migration"/>
    <property type="evidence" value="ECO:0007669"/>
    <property type="project" value="TreeGrafter"/>
</dbReference>
<evidence type="ECO:0000259" key="5">
    <source>
        <dbReference type="Pfam" id="PF07894"/>
    </source>
</evidence>
<dbReference type="GO" id="GO:0005737">
    <property type="term" value="C:cytoplasm"/>
    <property type="evidence" value="ECO:0007669"/>
    <property type="project" value="UniProtKB-SubCell"/>
</dbReference>
<dbReference type="AlphaFoldDB" id="A0A9D3T230"/>
<dbReference type="Pfam" id="PF07894">
    <property type="entry name" value="SACK1"/>
    <property type="match status" value="1"/>
</dbReference>
<feature type="compositionally biased region" description="Basic and acidic residues" evidence="4">
    <location>
        <begin position="790"/>
        <end position="805"/>
    </location>
</feature>
<feature type="compositionally biased region" description="Basic and acidic residues" evidence="4">
    <location>
        <begin position="1165"/>
        <end position="1183"/>
    </location>
</feature>
<dbReference type="PANTHER" id="PTHR16181">
    <property type="entry name" value="PROTEIN FAM83A-RELATED"/>
    <property type="match status" value="1"/>
</dbReference>
<dbReference type="Gene3D" id="3.30.870.10">
    <property type="entry name" value="Endonuclease Chain A"/>
    <property type="match status" value="1"/>
</dbReference>
<gene>
    <name evidence="6" type="ORF">MATL_G00231330</name>
</gene>
<feature type="compositionally biased region" description="Basic and acidic residues" evidence="4">
    <location>
        <begin position="1047"/>
        <end position="1062"/>
    </location>
</feature>
<evidence type="ECO:0000256" key="2">
    <source>
        <dbReference type="ARBA" id="ARBA00006937"/>
    </source>
</evidence>
<dbReference type="GO" id="GO:0045095">
    <property type="term" value="C:keratin filament"/>
    <property type="evidence" value="ECO:0007669"/>
    <property type="project" value="TreeGrafter"/>
</dbReference>
<feature type="compositionally biased region" description="Polar residues" evidence="4">
    <location>
        <begin position="870"/>
        <end position="881"/>
    </location>
</feature>
<feature type="region of interest" description="Disordered" evidence="4">
    <location>
        <begin position="575"/>
        <end position="687"/>
    </location>
</feature>
<feature type="region of interest" description="Disordered" evidence="4">
    <location>
        <begin position="489"/>
        <end position="560"/>
    </location>
</feature>
<dbReference type="Proteomes" id="UP001046870">
    <property type="component" value="Chromosome 21"/>
</dbReference>
<feature type="region of interest" description="Disordered" evidence="4">
    <location>
        <begin position="710"/>
        <end position="739"/>
    </location>
</feature>
<organism evidence="6 7">
    <name type="scientific">Megalops atlanticus</name>
    <name type="common">Tarpon</name>
    <name type="synonym">Clupea gigantea</name>
    <dbReference type="NCBI Taxonomy" id="7932"/>
    <lineage>
        <taxon>Eukaryota</taxon>
        <taxon>Metazoa</taxon>
        <taxon>Chordata</taxon>
        <taxon>Craniata</taxon>
        <taxon>Vertebrata</taxon>
        <taxon>Euteleostomi</taxon>
        <taxon>Actinopterygii</taxon>
        <taxon>Neopterygii</taxon>
        <taxon>Teleostei</taxon>
        <taxon>Elopiformes</taxon>
        <taxon>Megalopidae</taxon>
        <taxon>Megalops</taxon>
    </lineage>
</organism>
<keyword evidence="3" id="KW-0963">Cytoplasm</keyword>
<dbReference type="FunFam" id="3.30.870.10:FF:000004">
    <property type="entry name" value="protein FAM83H isoform X2"/>
    <property type="match status" value="1"/>
</dbReference>
<feature type="domain" description="Scaffolding anchor of CK1" evidence="5">
    <location>
        <begin position="13"/>
        <end position="282"/>
    </location>
</feature>
<evidence type="ECO:0000256" key="4">
    <source>
        <dbReference type="SAM" id="MobiDB-lite"/>
    </source>
</evidence>
<proteinExistence type="inferred from homology"/>
<dbReference type="InterPro" id="IPR012461">
    <property type="entry name" value="SACK1"/>
</dbReference>
<evidence type="ECO:0000313" key="6">
    <source>
        <dbReference type="EMBL" id="KAG7457817.1"/>
    </source>
</evidence>
<accession>A0A9D3T230</accession>
<feature type="compositionally biased region" description="Polar residues" evidence="4">
    <location>
        <begin position="1120"/>
        <end position="1133"/>
    </location>
</feature>
<evidence type="ECO:0000256" key="3">
    <source>
        <dbReference type="ARBA" id="ARBA00022490"/>
    </source>
</evidence>
<dbReference type="PANTHER" id="PTHR16181:SF29">
    <property type="entry name" value="PROTEIN FAM83A-RELATED"/>
    <property type="match status" value="1"/>
</dbReference>
<feature type="compositionally biased region" description="Basic and acidic residues" evidence="4">
    <location>
        <begin position="535"/>
        <end position="551"/>
    </location>
</feature>
<feature type="region of interest" description="Disordered" evidence="4">
    <location>
        <begin position="753"/>
        <end position="832"/>
    </location>
</feature>
<feature type="region of interest" description="Disordered" evidence="4">
    <location>
        <begin position="844"/>
        <end position="1206"/>
    </location>
</feature>
<comment type="subcellular location">
    <subcellularLocation>
        <location evidence="1">Cytoplasm</location>
    </subcellularLocation>
</comment>
<comment type="similarity">
    <text evidence="2">Belongs to the FAM83 family.</text>
</comment>
<dbReference type="GO" id="GO:0045104">
    <property type="term" value="P:intermediate filament cytoskeleton organization"/>
    <property type="evidence" value="ECO:0007669"/>
    <property type="project" value="TreeGrafter"/>
</dbReference>
<dbReference type="GO" id="GO:0044380">
    <property type="term" value="P:protein localization to cytoskeleton"/>
    <property type="evidence" value="ECO:0007669"/>
    <property type="project" value="TreeGrafter"/>
</dbReference>
<dbReference type="GO" id="GO:0019901">
    <property type="term" value="F:protein kinase binding"/>
    <property type="evidence" value="ECO:0007669"/>
    <property type="project" value="TreeGrafter"/>
</dbReference>
<dbReference type="GO" id="GO:1990254">
    <property type="term" value="F:keratin filament binding"/>
    <property type="evidence" value="ECO:0007669"/>
    <property type="project" value="TreeGrafter"/>
</dbReference>
<protein>
    <recommendedName>
        <fullName evidence="5">Scaffolding anchor of CK1 domain-containing protein</fullName>
    </recommendedName>
</protein>
<dbReference type="InterPro" id="IPR050944">
    <property type="entry name" value="FAM83"/>
</dbReference>
<dbReference type="OrthoDB" id="9832446at2759"/>
<dbReference type="EMBL" id="JAFDVH010000021">
    <property type="protein sequence ID" value="KAG7457817.1"/>
    <property type="molecule type" value="Genomic_DNA"/>
</dbReference>
<feature type="compositionally biased region" description="Pro residues" evidence="4">
    <location>
        <begin position="941"/>
        <end position="950"/>
    </location>
</feature>
<sequence>MAHRSQSSSLGDNPLDPNYLPPHYREEYRLAIDALVEDGLEGYYEFLQGAGVVDFLSRTEIEHIKGTVQAPHSSLLPELPYQEVEPDGSSDTYWPVHSDLDAPGLDLGWPSHHSFIGPTEVTTLVNPSDPDMPSIKEQARRLIKNAQQVIAIVMDMFTDVDIFSDLLNATARRVPVYILLDEQNAHHFAAMVTGCKVNLDMVQLMRVRTVSGTTYFCRTGKSFKGQVMDRFLLADCKAVLSGNYSFMWSFEKIHRCIAHLFLGELVTTFDEEFRILYAQSQPLVMENALVPVGSRDASSFSSNQFGFKRTQSLRNLRGPRHTELAGYSFGDRMDIDRNVLPLRRDDPFRHSLEPGAMQLTSSKYSSQQFRMERSYLDQGRNLMASRQMEMNAYKRHSYAEGTQENYASSRQFMKHRLMNNLDEVESQSYFQREQHFYQGGGSGSAQGLYEKIKSQSYHQTDEYSDSGYPPELELPGMYNRAVDYLSSNSSKDIKHDFGTGQAPEGGGRYNQTNPKRPSVGQPYACQSSPTQLHPPENKRLCDADDSDRHQQDPGVKQGLRNWRISSFLSAFEDAGEEGLPQPLGPDAFDEPHQPPEGKFPGPESSVPRFTTRDFPKIPSKPDLLPRYGKPLLPGPTKEPPSRDPGSTATDPKMSLLTASRSLATTEGDKTEEMEVREPREISITKHESFRSRLNPMLQRSSRLRSSLIFSSSKLEEHSSAAMKSGPGLNEEEDSDRLKTSSIVAQILEKRRSISREPFEWRSHKKMDIKDSSTVEVPEPKGPAEVTSDEVAEKEPAPEVPKDEPKVTAPADPPKPTPSTTTSSVNMNDPESRLLYFKELAEKRKASKMAVESAVRSPEPIPKKPDLSETPPDTTITKSTMPITPAEPISEKIQPAPPQPVPSTPIITVKPPEPEVKEQDSQTTAQNETKPVIEVQKKEPPPPKPQKPLPSPKIFKKELLKPFKSSHSRHVSCGEEIFTDATDAEKSELKKSRSNSSSGMIRLETGEKLQKRHGSSTSLNQSEGGGDGKALEFLKKQTQRLKGFLGPKGDKKAGGAAPAEDKGTTQAMSTVPEASEESAPRTRTGSQSSAKASLTDSSATTTEIKGEKSSHKPTSKPSPTRYQSSTTNVLYSSNLRDDTKVILEQISANSQKNRMEIAKQSAGTTEDAKQGSDSEKKATEKEAETSIMYQSRNRFQRAPGSSQERDSLLKRIESMRKEKKVYSRFEMGNNLG</sequence>
<reference evidence="6" key="1">
    <citation type="submission" date="2021-01" db="EMBL/GenBank/DDBJ databases">
        <authorList>
            <person name="Zahm M."/>
            <person name="Roques C."/>
            <person name="Cabau C."/>
            <person name="Klopp C."/>
            <person name="Donnadieu C."/>
            <person name="Jouanno E."/>
            <person name="Lampietro C."/>
            <person name="Louis A."/>
            <person name="Herpin A."/>
            <person name="Echchiki A."/>
            <person name="Berthelot C."/>
            <person name="Parey E."/>
            <person name="Roest-Crollius H."/>
            <person name="Braasch I."/>
            <person name="Postlethwait J."/>
            <person name="Bobe J."/>
            <person name="Montfort J."/>
            <person name="Bouchez O."/>
            <person name="Begum T."/>
            <person name="Mejri S."/>
            <person name="Adams A."/>
            <person name="Chen W.-J."/>
            <person name="Guiguen Y."/>
        </authorList>
    </citation>
    <scope>NUCLEOTIDE SEQUENCE</scope>
    <source>
        <strain evidence="6">YG-15Mar2019-1</strain>
        <tissue evidence="6">Brain</tissue>
    </source>
</reference>
<evidence type="ECO:0000313" key="7">
    <source>
        <dbReference type="Proteomes" id="UP001046870"/>
    </source>
</evidence>
<comment type="caution">
    <text evidence="6">The sequence shown here is derived from an EMBL/GenBank/DDBJ whole genome shotgun (WGS) entry which is preliminary data.</text>
</comment>
<dbReference type="GO" id="GO:0007165">
    <property type="term" value="P:signal transduction"/>
    <property type="evidence" value="ECO:0007669"/>
    <property type="project" value="TreeGrafter"/>
</dbReference>
<feature type="compositionally biased region" description="Basic and acidic residues" evidence="4">
    <location>
        <begin position="666"/>
        <end position="687"/>
    </location>
</feature>
<dbReference type="SUPFAM" id="SSF56024">
    <property type="entry name" value="Phospholipase D/nuclease"/>
    <property type="match status" value="1"/>
</dbReference>
<evidence type="ECO:0000256" key="1">
    <source>
        <dbReference type="ARBA" id="ARBA00004496"/>
    </source>
</evidence>
<keyword evidence="7" id="KW-1185">Reference proteome</keyword>
<name>A0A9D3T230_MEGAT</name>
<feature type="compositionally biased region" description="Basic and acidic residues" evidence="4">
    <location>
        <begin position="753"/>
        <end position="772"/>
    </location>
</feature>